<proteinExistence type="predicted"/>
<feature type="domain" description="DUF3298" evidence="1">
    <location>
        <begin position="190"/>
        <end position="274"/>
    </location>
</feature>
<name>A0AAW5N758_9BACT</name>
<comment type="caution">
    <text evidence="2">The sequence shown here is derived from an EMBL/GenBank/DDBJ whole genome shotgun (WGS) entry which is preliminary data.</text>
</comment>
<reference evidence="2 3" key="1">
    <citation type="submission" date="2022-08" db="EMBL/GenBank/DDBJ databases">
        <authorList>
            <person name="Zeman M."/>
            <person name="Kubasova T."/>
        </authorList>
    </citation>
    <scope>NUCLEOTIDE SEQUENCE [LARGE SCALE GENOMIC DNA]</scope>
    <source>
        <strain evidence="2 3">ET62</strain>
    </source>
</reference>
<organism evidence="2 3">
    <name type="scientific">Phocaeicola barnesiae</name>
    <dbReference type="NCBI Taxonomy" id="376804"/>
    <lineage>
        <taxon>Bacteria</taxon>
        <taxon>Pseudomonadati</taxon>
        <taxon>Bacteroidota</taxon>
        <taxon>Bacteroidia</taxon>
        <taxon>Bacteroidales</taxon>
        <taxon>Bacteroidaceae</taxon>
        <taxon>Phocaeicola</taxon>
    </lineage>
</organism>
<dbReference type="Gene3D" id="3.90.640.20">
    <property type="entry name" value="Heat-shock cognate protein, ATPase"/>
    <property type="match status" value="1"/>
</dbReference>
<accession>A0AAW5N758</accession>
<dbReference type="PROSITE" id="PS51257">
    <property type="entry name" value="PROKAR_LIPOPROTEIN"/>
    <property type="match status" value="1"/>
</dbReference>
<keyword evidence="3" id="KW-1185">Reference proteome</keyword>
<evidence type="ECO:0000313" key="2">
    <source>
        <dbReference type="EMBL" id="MCR8873728.1"/>
    </source>
</evidence>
<sequence>MKKSNELFLKTMGLASALMLFQGCTEQKAEQALGTETLTCDTTVFLKDDVKSSPSCKINYSLAFFKMRQATDSIALKSNAQLIRAIEEGMPATQNPQEFVRHLKDTLITNYRQDLEGLYEYDLRNGLKDHELPGWYNYEYGINSTLTEGKDHVWNYKVSHFAYTGGAHPNSYQKWINLTDQGEVLTKEQVFLPNTEAAVCELILKELIRTAGERVETDTITSIEGLQEYGILQMNGLYLPDNFLLEKEGIRFLYNPYDIAPYALGDFELLVPYQELNTYLIKH</sequence>
<dbReference type="EMBL" id="JANRHJ010000006">
    <property type="protein sequence ID" value="MCR8873728.1"/>
    <property type="molecule type" value="Genomic_DNA"/>
</dbReference>
<dbReference type="GeneID" id="82443567"/>
<dbReference type="Proteomes" id="UP001204579">
    <property type="component" value="Unassembled WGS sequence"/>
</dbReference>
<dbReference type="InterPro" id="IPR037126">
    <property type="entry name" value="PdaC/RsiV-like_sf"/>
</dbReference>
<protein>
    <submittedName>
        <fullName evidence="2">RsiV family protein</fullName>
    </submittedName>
</protein>
<evidence type="ECO:0000259" key="1">
    <source>
        <dbReference type="Pfam" id="PF11738"/>
    </source>
</evidence>
<evidence type="ECO:0000313" key="3">
    <source>
        <dbReference type="Proteomes" id="UP001204579"/>
    </source>
</evidence>
<dbReference type="AlphaFoldDB" id="A0AAW5N758"/>
<dbReference type="Pfam" id="PF11738">
    <property type="entry name" value="DUF3298"/>
    <property type="match status" value="1"/>
</dbReference>
<dbReference type="RefSeq" id="WP_022340161.1">
    <property type="nucleotide sequence ID" value="NZ_CALULB010000006.1"/>
</dbReference>
<dbReference type="InterPro" id="IPR021729">
    <property type="entry name" value="DUF3298"/>
</dbReference>
<dbReference type="Gene3D" id="3.30.565.40">
    <property type="entry name" value="Fervidobacterium nodosum Rt17-B1 like"/>
    <property type="match status" value="1"/>
</dbReference>
<gene>
    <name evidence="2" type="ORF">NW209_06845</name>
</gene>